<reference evidence="1" key="1">
    <citation type="submission" date="2020-05" db="EMBL/GenBank/DDBJ databases">
        <authorList>
            <person name="Chiriac C."/>
            <person name="Salcher M."/>
            <person name="Ghai R."/>
            <person name="Kavagutti S V."/>
        </authorList>
    </citation>
    <scope>NUCLEOTIDE SEQUENCE</scope>
</reference>
<name>A0A6J7IG98_9ZZZZ</name>
<proteinExistence type="predicted"/>
<dbReference type="AlphaFoldDB" id="A0A6J7IG98"/>
<accession>A0A6J7IG98</accession>
<dbReference type="EMBL" id="CAFBNF010000009">
    <property type="protein sequence ID" value="CAB4929960.1"/>
    <property type="molecule type" value="Genomic_DNA"/>
</dbReference>
<organism evidence="1">
    <name type="scientific">freshwater metagenome</name>
    <dbReference type="NCBI Taxonomy" id="449393"/>
    <lineage>
        <taxon>unclassified sequences</taxon>
        <taxon>metagenomes</taxon>
        <taxon>ecological metagenomes</taxon>
    </lineage>
</organism>
<protein>
    <submittedName>
        <fullName evidence="1">Unannotated protein</fullName>
    </submittedName>
</protein>
<sequence length="123" mass="13545">MALTYTEVVGVYHADGGLRGELAYVVGKLMGRAHCSLCDITHSPVRRKAEWDAFAARLSIPFSLLHLNELTPELAEAVDGRSPVVLGRRDERWLRLMEPHQLDSLGGSVTAFESELSRALESA</sequence>
<dbReference type="EMBL" id="CAFBOZ010000297">
    <property type="protein sequence ID" value="CAB5021564.1"/>
    <property type="molecule type" value="Genomic_DNA"/>
</dbReference>
<gene>
    <name evidence="1" type="ORF">UFOPK3773_00180</name>
    <name evidence="2" type="ORF">UFOPK3992_01744</name>
</gene>
<evidence type="ECO:0000313" key="2">
    <source>
        <dbReference type="EMBL" id="CAB5021564.1"/>
    </source>
</evidence>
<evidence type="ECO:0000313" key="1">
    <source>
        <dbReference type="EMBL" id="CAB4929960.1"/>
    </source>
</evidence>